<protein>
    <recommendedName>
        <fullName evidence="2">Type 4 fimbrial biogenesis protein PilX N-terminal domain-containing protein</fullName>
    </recommendedName>
</protein>
<evidence type="ECO:0000256" key="1">
    <source>
        <dbReference type="SAM" id="Phobius"/>
    </source>
</evidence>
<comment type="caution">
    <text evidence="3">The sequence shown here is derived from an EMBL/GenBank/DDBJ whole genome shotgun (WGS) entry which is preliminary data.</text>
</comment>
<reference evidence="3" key="1">
    <citation type="journal article" date="2014" name="Front. Microbiol.">
        <title>High frequency of phylogenetically diverse reductive dehalogenase-homologous genes in deep subseafloor sedimentary metagenomes.</title>
        <authorList>
            <person name="Kawai M."/>
            <person name="Futagami T."/>
            <person name="Toyoda A."/>
            <person name="Takaki Y."/>
            <person name="Nishi S."/>
            <person name="Hori S."/>
            <person name="Arai W."/>
            <person name="Tsubouchi T."/>
            <person name="Morono Y."/>
            <person name="Uchiyama I."/>
            <person name="Ito T."/>
            <person name="Fujiyama A."/>
            <person name="Inagaki F."/>
            <person name="Takami H."/>
        </authorList>
    </citation>
    <scope>NUCLEOTIDE SEQUENCE</scope>
    <source>
        <strain evidence="3">Expedition CK06-06</strain>
    </source>
</reference>
<evidence type="ECO:0000259" key="2">
    <source>
        <dbReference type="Pfam" id="PF14341"/>
    </source>
</evidence>
<keyword evidence="1" id="KW-1133">Transmembrane helix</keyword>
<evidence type="ECO:0000313" key="3">
    <source>
        <dbReference type="EMBL" id="GAG54542.1"/>
    </source>
</evidence>
<dbReference type="EMBL" id="BART01008493">
    <property type="protein sequence ID" value="GAG54542.1"/>
    <property type="molecule type" value="Genomic_DNA"/>
</dbReference>
<dbReference type="InterPro" id="IPR025746">
    <property type="entry name" value="PilX_N_dom"/>
</dbReference>
<feature type="domain" description="Type 4 fimbrial biogenesis protein PilX N-terminal" evidence="2">
    <location>
        <begin position="25"/>
        <end position="73"/>
    </location>
</feature>
<organism evidence="3">
    <name type="scientific">marine sediment metagenome</name>
    <dbReference type="NCBI Taxonomy" id="412755"/>
    <lineage>
        <taxon>unclassified sequences</taxon>
        <taxon>metagenomes</taxon>
        <taxon>ecological metagenomes</taxon>
    </lineage>
</organism>
<dbReference type="Pfam" id="PF14341">
    <property type="entry name" value="PilX_N"/>
    <property type="match status" value="1"/>
</dbReference>
<feature type="transmembrane region" description="Helical" evidence="1">
    <location>
        <begin position="26"/>
        <end position="46"/>
    </location>
</feature>
<name>X0Z848_9ZZZZ</name>
<keyword evidence="1" id="KW-0812">Transmembrane</keyword>
<gene>
    <name evidence="3" type="ORF">S01H4_19088</name>
</gene>
<sequence>MEKYSVRKQLVRMQVSEKGLRREKGAGLIVVIMILAFMLSVGLVLIKTTTTGKKVSANVRYQHQAFNAAEAGFDAAKIAIDGFFADSIWVNFDGLTLTEPDNIDLPTTDGTTINPNYFRCLTDIQVLNKLDANGDGSPDYPNVLFFKWPYILDESGDLDPRFTYTAFLIDDEASGGTPDANDVLMVCIGTAGTGSNMTTSRLEIEIAIETII</sequence>
<proteinExistence type="predicted"/>
<keyword evidence="1" id="KW-0472">Membrane</keyword>
<accession>X0Z848</accession>
<dbReference type="AlphaFoldDB" id="X0Z848"/>